<dbReference type="EMBL" id="JADYXP020000022">
    <property type="protein sequence ID" value="KAL0102884.1"/>
    <property type="molecule type" value="Genomic_DNA"/>
</dbReference>
<evidence type="ECO:0000313" key="1">
    <source>
        <dbReference type="EMBL" id="KAL0102884.1"/>
    </source>
</evidence>
<comment type="caution">
    <text evidence="1">The sequence shown here is derived from an EMBL/GenBank/DDBJ whole genome shotgun (WGS) entry which is preliminary data.</text>
</comment>
<name>A0AAW2EKG9_9HYME</name>
<proteinExistence type="predicted"/>
<reference evidence="1 2" key="1">
    <citation type="submission" date="2023-03" db="EMBL/GenBank/DDBJ databases">
        <title>High recombination rates correlate with genetic variation in Cardiocondyla obscurior ants.</title>
        <authorList>
            <person name="Errbii M."/>
        </authorList>
    </citation>
    <scope>NUCLEOTIDE SEQUENCE [LARGE SCALE GENOMIC DNA]</scope>
    <source>
        <strain evidence="1">Alpha-2009</strain>
        <tissue evidence="1">Whole body</tissue>
    </source>
</reference>
<protein>
    <submittedName>
        <fullName evidence="1">Uncharacterized protein</fullName>
    </submittedName>
</protein>
<gene>
    <name evidence="1" type="ORF">PUN28_018291</name>
</gene>
<dbReference type="AlphaFoldDB" id="A0AAW2EKG9"/>
<keyword evidence="2" id="KW-1185">Reference proteome</keyword>
<dbReference type="Proteomes" id="UP001430953">
    <property type="component" value="Unassembled WGS sequence"/>
</dbReference>
<evidence type="ECO:0000313" key="2">
    <source>
        <dbReference type="Proteomes" id="UP001430953"/>
    </source>
</evidence>
<organism evidence="1 2">
    <name type="scientific">Cardiocondyla obscurior</name>
    <dbReference type="NCBI Taxonomy" id="286306"/>
    <lineage>
        <taxon>Eukaryota</taxon>
        <taxon>Metazoa</taxon>
        <taxon>Ecdysozoa</taxon>
        <taxon>Arthropoda</taxon>
        <taxon>Hexapoda</taxon>
        <taxon>Insecta</taxon>
        <taxon>Pterygota</taxon>
        <taxon>Neoptera</taxon>
        <taxon>Endopterygota</taxon>
        <taxon>Hymenoptera</taxon>
        <taxon>Apocrita</taxon>
        <taxon>Aculeata</taxon>
        <taxon>Formicoidea</taxon>
        <taxon>Formicidae</taxon>
        <taxon>Myrmicinae</taxon>
        <taxon>Cardiocondyla</taxon>
    </lineage>
</organism>
<accession>A0AAW2EKG9</accession>
<sequence length="234" mass="26985">MKIRINVRRPSNGTVRLLHLRNTRFYFAGEGRRLERTGARLNTAPFRTPAISIDKRRSAFYRRTRGFLKLYVSIMRAQRVAFPRTDRADVLYYAGHNCVLPKPRDRQLPADAWVPLRDVLARTRLPWSLAILPPSPLGPTSSPIFEAVYLLIIAVCYISSGNNYRRCYADTNFASITASRLPSPRSKISRMPRSGVVPRGGLTPTRWSRKWHERSRSRCPGDAFPSQMFYYNIR</sequence>